<proteinExistence type="inferred from homology"/>
<evidence type="ECO:0000313" key="18">
    <source>
        <dbReference type="EMBL" id="MEF2255389.1"/>
    </source>
</evidence>
<dbReference type="Gene3D" id="2.60.40.1730">
    <property type="entry name" value="tricorn interacting facor f3 domain"/>
    <property type="match status" value="1"/>
</dbReference>
<evidence type="ECO:0000256" key="2">
    <source>
        <dbReference type="ARBA" id="ARBA00001947"/>
    </source>
</evidence>
<sequence>MIDTGRRDGVDREDVPAHDTYTPQSGDLSFDVDAYALDLSYRVRTNRLEGRATLGIRILAATSSIALDLVGLRVSRVRIAGQRRTPHTQGPRKLRLTLPRTMQPGESLTLTIEYAGAPAPRRSRWGTIGWEELTEGSLVASQPIGAPTWFPCNDRPDNRATYGIRVTTDAEYTAVATGVLQSRTRSGGQVTAEYAIGVPTATYLVAVYVGQFESHRLDERIVVASPPSLRADVKRALDPLPRMMTAFEERFGPYPQESCTIVVTADPLEIPLEAQGTAVFGANHLDPDSERLVAHELAHQWFGNSVGVARWRDIWLNEGFACYAEWLWFEAMGADTADAAARRAHARLADLAQDLVISDPGADLMFDDRLYKRGALTLHAVRLTIGEDPFFDLLRGWCSAYVNACVTTEDFRRFVDDAGHDLEALLDAWLDAGPLPPLPPRPDASKRLAKKKSAR</sequence>
<dbReference type="Proteomes" id="UP001351900">
    <property type="component" value="Unassembled WGS sequence"/>
</dbReference>
<dbReference type="InterPro" id="IPR045357">
    <property type="entry name" value="Aminopeptidase_N-like_N"/>
</dbReference>
<evidence type="ECO:0000256" key="1">
    <source>
        <dbReference type="ARBA" id="ARBA00000098"/>
    </source>
</evidence>
<evidence type="ECO:0000256" key="4">
    <source>
        <dbReference type="ARBA" id="ARBA00010136"/>
    </source>
</evidence>
<evidence type="ECO:0000256" key="15">
    <source>
        <dbReference type="SAM" id="MobiDB-lite"/>
    </source>
</evidence>
<dbReference type="Gene3D" id="1.10.390.10">
    <property type="entry name" value="Neutral Protease Domain 2"/>
    <property type="match status" value="1"/>
</dbReference>
<evidence type="ECO:0000256" key="5">
    <source>
        <dbReference type="ARBA" id="ARBA00012564"/>
    </source>
</evidence>
<evidence type="ECO:0000256" key="6">
    <source>
        <dbReference type="ARBA" id="ARBA00015611"/>
    </source>
</evidence>
<feature type="domain" description="Peptidase M1 membrane alanine aminopeptidase" evidence="16">
    <location>
        <begin position="236"/>
        <end position="429"/>
    </location>
</feature>
<dbReference type="PRINTS" id="PR00756">
    <property type="entry name" value="ALADIPTASE"/>
</dbReference>
<dbReference type="RefSeq" id="WP_331791662.1">
    <property type="nucleotide sequence ID" value="NZ_BAAAUO010000008.1"/>
</dbReference>
<keyword evidence="8" id="KW-0645">Protease</keyword>
<dbReference type="Pfam" id="PF01433">
    <property type="entry name" value="Peptidase_M1"/>
    <property type="match status" value="1"/>
</dbReference>
<keyword evidence="10 18" id="KW-0378">Hydrolase</keyword>
<gene>
    <name evidence="18" type="ORF">V2V91_09625</name>
</gene>
<comment type="caution">
    <text evidence="18">The sequence shown here is derived from an EMBL/GenBank/DDBJ whole genome shotgun (WGS) entry which is preliminary data.</text>
</comment>
<evidence type="ECO:0000256" key="13">
    <source>
        <dbReference type="ARBA" id="ARBA00029811"/>
    </source>
</evidence>
<dbReference type="SUPFAM" id="SSF55486">
    <property type="entry name" value="Metalloproteases ('zincins'), catalytic domain"/>
    <property type="match status" value="1"/>
</dbReference>
<evidence type="ECO:0000256" key="7">
    <source>
        <dbReference type="ARBA" id="ARBA00022490"/>
    </source>
</evidence>
<dbReference type="InterPro" id="IPR001930">
    <property type="entry name" value="Peptidase_M1"/>
</dbReference>
<name>A0ABU7V6T0_9MICO</name>
<feature type="region of interest" description="Disordered" evidence="15">
    <location>
        <begin position="436"/>
        <end position="455"/>
    </location>
</feature>
<dbReference type="InterPro" id="IPR014782">
    <property type="entry name" value="Peptidase_M1_dom"/>
</dbReference>
<evidence type="ECO:0000256" key="3">
    <source>
        <dbReference type="ARBA" id="ARBA00004496"/>
    </source>
</evidence>
<evidence type="ECO:0000256" key="8">
    <source>
        <dbReference type="ARBA" id="ARBA00022670"/>
    </source>
</evidence>
<keyword evidence="9" id="KW-0479">Metal-binding</keyword>
<comment type="cofactor">
    <cofactor evidence="2">
        <name>Zn(2+)</name>
        <dbReference type="ChEBI" id="CHEBI:29105"/>
    </cofactor>
</comment>
<dbReference type="InterPro" id="IPR027268">
    <property type="entry name" value="Peptidase_M4/M1_CTD_sf"/>
</dbReference>
<dbReference type="CDD" id="cd09603">
    <property type="entry name" value="M1_APN_like"/>
    <property type="match status" value="1"/>
</dbReference>
<keyword evidence="12" id="KW-0482">Metalloprotease</keyword>
<evidence type="ECO:0000256" key="14">
    <source>
        <dbReference type="ARBA" id="ARBA00031533"/>
    </source>
</evidence>
<dbReference type="EC" id="3.4.11.2" evidence="5"/>
<dbReference type="InterPro" id="IPR034015">
    <property type="entry name" value="M1_LTA4H"/>
</dbReference>
<evidence type="ECO:0000256" key="12">
    <source>
        <dbReference type="ARBA" id="ARBA00023049"/>
    </source>
</evidence>
<feature type="domain" description="Aminopeptidase N-like N-terminal" evidence="17">
    <location>
        <begin position="34"/>
        <end position="204"/>
    </location>
</feature>
<dbReference type="InterPro" id="IPR042097">
    <property type="entry name" value="Aminopeptidase_N-like_N_sf"/>
</dbReference>
<evidence type="ECO:0000256" key="9">
    <source>
        <dbReference type="ARBA" id="ARBA00022723"/>
    </source>
</evidence>
<keyword evidence="7" id="KW-0963">Cytoplasm</keyword>
<keyword evidence="19" id="KW-1185">Reference proteome</keyword>
<dbReference type="EMBL" id="JAZHOV010000005">
    <property type="protein sequence ID" value="MEF2255389.1"/>
    <property type="molecule type" value="Genomic_DNA"/>
</dbReference>
<evidence type="ECO:0000256" key="10">
    <source>
        <dbReference type="ARBA" id="ARBA00022801"/>
    </source>
</evidence>
<comment type="catalytic activity">
    <reaction evidence="1">
        <text>Release of an N-terminal amino acid, Xaa-|-Yaa- from a peptide, amide or arylamide. Xaa is preferably Ala, but may be most amino acids including Pro (slow action). When a terminal hydrophobic residue is followed by a prolyl residue, the two may be released as an intact Xaa-Pro dipeptide.</text>
        <dbReference type="EC" id="3.4.11.2"/>
    </reaction>
</comment>
<evidence type="ECO:0000259" key="17">
    <source>
        <dbReference type="Pfam" id="PF17900"/>
    </source>
</evidence>
<dbReference type="PANTHER" id="PTHR45726:SF3">
    <property type="entry name" value="LEUKOTRIENE A-4 HYDROLASE"/>
    <property type="match status" value="1"/>
</dbReference>
<organism evidence="18 19">
    <name type="scientific">Microbacterium schleiferi</name>
    <dbReference type="NCBI Taxonomy" id="69362"/>
    <lineage>
        <taxon>Bacteria</taxon>
        <taxon>Bacillati</taxon>
        <taxon>Actinomycetota</taxon>
        <taxon>Actinomycetes</taxon>
        <taxon>Micrococcales</taxon>
        <taxon>Microbacteriaceae</taxon>
        <taxon>Microbacterium</taxon>
    </lineage>
</organism>
<comment type="similarity">
    <text evidence="4">Belongs to the peptidase M1 family.</text>
</comment>
<feature type="compositionally biased region" description="Basic and acidic residues" evidence="15">
    <location>
        <begin position="1"/>
        <end position="17"/>
    </location>
</feature>
<dbReference type="Pfam" id="PF17900">
    <property type="entry name" value="Peptidase_M1_N"/>
    <property type="match status" value="1"/>
</dbReference>
<protein>
    <recommendedName>
        <fullName evidence="6">Aminopeptidase N</fullName>
        <ecNumber evidence="5">3.4.11.2</ecNumber>
    </recommendedName>
    <alternativeName>
        <fullName evidence="13">Alanine aminopeptidase</fullName>
    </alternativeName>
    <alternativeName>
        <fullName evidence="14">Lysyl aminopeptidase</fullName>
    </alternativeName>
</protein>
<keyword evidence="18" id="KW-0031">Aminopeptidase</keyword>
<keyword evidence="11" id="KW-0862">Zinc</keyword>
<evidence type="ECO:0000259" key="16">
    <source>
        <dbReference type="Pfam" id="PF01433"/>
    </source>
</evidence>
<dbReference type="GO" id="GO:0004177">
    <property type="term" value="F:aminopeptidase activity"/>
    <property type="evidence" value="ECO:0007669"/>
    <property type="project" value="UniProtKB-KW"/>
</dbReference>
<comment type="subcellular location">
    <subcellularLocation>
        <location evidence="3">Cytoplasm</location>
    </subcellularLocation>
</comment>
<dbReference type="PANTHER" id="PTHR45726">
    <property type="entry name" value="LEUKOTRIENE A-4 HYDROLASE"/>
    <property type="match status" value="1"/>
</dbReference>
<evidence type="ECO:0000313" key="19">
    <source>
        <dbReference type="Proteomes" id="UP001351900"/>
    </source>
</evidence>
<reference evidence="18 19" key="1">
    <citation type="submission" date="2024-01" db="EMBL/GenBank/DDBJ databases">
        <title>the genome sequence of strain Microbacterium schleiferi NBRC 15075.</title>
        <authorList>
            <person name="Ding Y."/>
            <person name="Zhang G."/>
        </authorList>
    </citation>
    <scope>NUCLEOTIDE SEQUENCE [LARGE SCALE GENOMIC DNA]</scope>
    <source>
        <strain evidence="18 19">NBRC 15075</strain>
    </source>
</reference>
<evidence type="ECO:0000256" key="11">
    <source>
        <dbReference type="ARBA" id="ARBA00022833"/>
    </source>
</evidence>
<feature type="region of interest" description="Disordered" evidence="15">
    <location>
        <begin position="1"/>
        <end position="23"/>
    </location>
</feature>
<accession>A0ABU7V6T0</accession>
<dbReference type="SUPFAM" id="SSF63737">
    <property type="entry name" value="Leukotriene A4 hydrolase N-terminal domain"/>
    <property type="match status" value="1"/>
</dbReference>